<evidence type="ECO:0000313" key="6">
    <source>
        <dbReference type="Ensembl" id="ENSPKIP00000009402.1"/>
    </source>
</evidence>
<feature type="domain" description="Thrombospondin-like N-terminal" evidence="5">
    <location>
        <begin position="22"/>
        <end position="206"/>
    </location>
</feature>
<dbReference type="InterPro" id="IPR013320">
    <property type="entry name" value="ConA-like_dom_sf"/>
</dbReference>
<feature type="compositionally biased region" description="Pro residues" evidence="3">
    <location>
        <begin position="608"/>
        <end position="623"/>
    </location>
</feature>
<evidence type="ECO:0000256" key="3">
    <source>
        <dbReference type="SAM" id="MobiDB-lite"/>
    </source>
</evidence>
<evidence type="ECO:0000256" key="1">
    <source>
        <dbReference type="ARBA" id="ARBA00022729"/>
    </source>
</evidence>
<keyword evidence="1 4" id="KW-0732">Signal</keyword>
<dbReference type="AlphaFoldDB" id="A0A3B3QRY1"/>
<dbReference type="InterPro" id="IPR048287">
    <property type="entry name" value="TSPN-like_N"/>
</dbReference>
<feature type="region of interest" description="Disordered" evidence="3">
    <location>
        <begin position="513"/>
        <end position="564"/>
    </location>
</feature>
<feature type="compositionally biased region" description="Gly residues" evidence="3">
    <location>
        <begin position="545"/>
        <end position="554"/>
    </location>
</feature>
<feature type="compositionally biased region" description="Basic and acidic residues" evidence="3">
    <location>
        <begin position="514"/>
        <end position="531"/>
    </location>
</feature>
<dbReference type="SMART" id="SM00210">
    <property type="entry name" value="TSPN"/>
    <property type="match status" value="1"/>
</dbReference>
<feature type="region of interest" description="Disordered" evidence="3">
    <location>
        <begin position="353"/>
        <end position="377"/>
    </location>
</feature>
<name>A0A3B3QRY1_9TELE</name>
<dbReference type="InterPro" id="IPR050149">
    <property type="entry name" value="Collagen_superfamily"/>
</dbReference>
<dbReference type="Proteomes" id="UP000261540">
    <property type="component" value="Unplaced"/>
</dbReference>
<dbReference type="STRING" id="1676925.ENSPKIP00000009402"/>
<evidence type="ECO:0000256" key="2">
    <source>
        <dbReference type="ARBA" id="ARBA00022737"/>
    </source>
</evidence>
<evidence type="ECO:0000259" key="5">
    <source>
        <dbReference type="SMART" id="SM00210"/>
    </source>
</evidence>
<dbReference type="PANTHER" id="PTHR24023:SF966">
    <property type="entry name" value="COLLAGEN ALPHA-1(XXII) CHAIN-LIKE"/>
    <property type="match status" value="1"/>
</dbReference>
<feature type="chain" id="PRO_5017227138" evidence="4">
    <location>
        <begin position="18"/>
        <end position="745"/>
    </location>
</feature>
<dbReference type="Gene3D" id="2.60.120.200">
    <property type="match status" value="1"/>
</dbReference>
<dbReference type="SUPFAM" id="SSF49899">
    <property type="entry name" value="Concanavalin A-like lectins/glucanases"/>
    <property type="match status" value="1"/>
</dbReference>
<feature type="compositionally biased region" description="Gly residues" evidence="3">
    <location>
        <begin position="416"/>
        <end position="425"/>
    </location>
</feature>
<keyword evidence="7" id="KW-1185">Reference proteome</keyword>
<accession>A0A3B3QRY1</accession>
<feature type="signal peptide" evidence="4">
    <location>
        <begin position="1"/>
        <end position="17"/>
    </location>
</feature>
<proteinExistence type="predicted"/>
<protein>
    <submittedName>
        <fullName evidence="6">Zmp:0000000760</fullName>
    </submittedName>
</protein>
<organism evidence="6 7">
    <name type="scientific">Paramormyrops kingsleyae</name>
    <dbReference type="NCBI Taxonomy" id="1676925"/>
    <lineage>
        <taxon>Eukaryota</taxon>
        <taxon>Metazoa</taxon>
        <taxon>Chordata</taxon>
        <taxon>Craniata</taxon>
        <taxon>Vertebrata</taxon>
        <taxon>Euteleostomi</taxon>
        <taxon>Actinopterygii</taxon>
        <taxon>Neopterygii</taxon>
        <taxon>Teleostei</taxon>
        <taxon>Osteoglossocephala</taxon>
        <taxon>Osteoglossomorpha</taxon>
        <taxon>Osteoglossiformes</taxon>
        <taxon>Mormyridae</taxon>
        <taxon>Paramormyrops</taxon>
    </lineage>
</organism>
<feature type="region of interest" description="Disordered" evidence="3">
    <location>
        <begin position="312"/>
        <end position="337"/>
    </location>
</feature>
<sequence>MVLICLVFIAFCGFTKCQDLPTFDLLEGFRLSESDGVRTVDGSDPQAVAYRINPSVQLRRTTSEVYPEGLPPDYAIIATFKVANESMRNSWDLWQVSAPDGQEQVGVRFPGDGSSLDFFYTGPGGARMLRTFRDVEGLLDGQWHKLALSVQGERVRLLVDCREVSTVPIDGHRATIRAGFTSIVKRAVGDHSGPVDLQQMALSCDPDQAYTEACCELSSACGGHAEIGLTGGRAPCKCVHGQPGVQGHPGQKVSHQMLCPGVRGSTGGYGPFGETGSKGLPGIKGEEGMNGLPGIQGERGMKGLKGLNGARGFKGVRGSPGERGETGRQGPVGAPGEVGHEGILGYQGVKGEQGHLGAEGHRGHKGQQGVQGPAGKRGTIGEKLCSLLPLQGIVGDPGFPGRDGDLGVEGYQGAQGPEGGSGQAGEKGEKGSWGRPGDMGLQGVPGPRGYKGSAGKPGRPGFVGPPGPIGHLGMTGRPGPKVPSDSLAHLFSVVKGQQGQTGPTCNRGVLCVQEGDRGKQGPRGKEGKRGAGGEPGSAGPVGSRGVPGDGGPQGFQGPPGPPGPVLAAQHVIEVCKKVVLEQMSTFANSVKRTCATVCPLYGDVPMGAPGPPGPKGPSGPPGDPGNDGAEGEVGQQGYYGEPGDPGRPGVPGNQGDHGDKGAKGHGLPGYAGDQGTKGQRGRPGIAFEGQPGHPGERGHLGRPGLRAHPGLPGTPGICLTSGCHQLDVTPAPPATQTAPTRRRRP</sequence>
<dbReference type="GO" id="GO:0005615">
    <property type="term" value="C:extracellular space"/>
    <property type="evidence" value="ECO:0007669"/>
    <property type="project" value="TreeGrafter"/>
</dbReference>
<dbReference type="PANTHER" id="PTHR24023">
    <property type="entry name" value="COLLAGEN ALPHA"/>
    <property type="match status" value="1"/>
</dbReference>
<dbReference type="GeneTree" id="ENSGT00940000168119"/>
<dbReference type="Pfam" id="PF01391">
    <property type="entry name" value="Collagen"/>
    <property type="match status" value="3"/>
</dbReference>
<reference evidence="6" key="1">
    <citation type="submission" date="2025-08" db="UniProtKB">
        <authorList>
            <consortium name="Ensembl"/>
        </authorList>
    </citation>
    <scope>IDENTIFICATION</scope>
</reference>
<evidence type="ECO:0000256" key="4">
    <source>
        <dbReference type="SAM" id="SignalP"/>
    </source>
</evidence>
<dbReference type="GO" id="GO:0031012">
    <property type="term" value="C:extracellular matrix"/>
    <property type="evidence" value="ECO:0007669"/>
    <property type="project" value="TreeGrafter"/>
</dbReference>
<dbReference type="InterPro" id="IPR008160">
    <property type="entry name" value="Collagen"/>
</dbReference>
<feature type="compositionally biased region" description="Low complexity" evidence="3">
    <location>
        <begin position="624"/>
        <end position="642"/>
    </location>
</feature>
<feature type="region of interest" description="Disordered" evidence="3">
    <location>
        <begin position="608"/>
        <end position="713"/>
    </location>
</feature>
<reference evidence="6" key="2">
    <citation type="submission" date="2025-09" db="UniProtKB">
        <authorList>
            <consortium name="Ensembl"/>
        </authorList>
    </citation>
    <scope>IDENTIFICATION</scope>
</reference>
<keyword evidence="2" id="KW-0677">Repeat</keyword>
<evidence type="ECO:0000313" key="7">
    <source>
        <dbReference type="Proteomes" id="UP000261540"/>
    </source>
</evidence>
<dbReference type="Ensembl" id="ENSPKIT00000033508.1">
    <property type="protein sequence ID" value="ENSPKIP00000009402.1"/>
    <property type="gene ID" value="ENSPKIG00000024514.1"/>
</dbReference>
<feature type="region of interest" description="Disordered" evidence="3">
    <location>
        <begin position="397"/>
        <end position="485"/>
    </location>
</feature>